<dbReference type="SUPFAM" id="SSF52799">
    <property type="entry name" value="(Phosphotyrosine protein) phosphatases II"/>
    <property type="match status" value="1"/>
</dbReference>
<dbReference type="PANTHER" id="PTHR45734">
    <property type="entry name" value="TENSIN"/>
    <property type="match status" value="1"/>
</dbReference>
<dbReference type="InterPro" id="IPR029023">
    <property type="entry name" value="Tensin_phosphatase"/>
</dbReference>
<feature type="region of interest" description="Disordered" evidence="2">
    <location>
        <begin position="279"/>
        <end position="307"/>
    </location>
</feature>
<dbReference type="InterPro" id="IPR014020">
    <property type="entry name" value="Tensin_C2-dom"/>
</dbReference>
<feature type="domain" description="Phosphatase tensin-type" evidence="3">
    <location>
        <begin position="32"/>
        <end position="205"/>
    </location>
</feature>
<feature type="region of interest" description="Disordered" evidence="2">
    <location>
        <begin position="1"/>
        <end position="21"/>
    </location>
</feature>
<feature type="coiled-coil region" evidence="1">
    <location>
        <begin position="956"/>
        <end position="1001"/>
    </location>
</feature>
<evidence type="ECO:0000259" key="3">
    <source>
        <dbReference type="PROSITE" id="PS51181"/>
    </source>
</evidence>
<feature type="compositionally biased region" description="Polar residues" evidence="2">
    <location>
        <begin position="292"/>
        <end position="303"/>
    </location>
</feature>
<dbReference type="WBParaSite" id="MhA1_Contig2589.frz3.gene1">
    <property type="protein sequence ID" value="MhA1_Contig2589.frz3.gene1"/>
    <property type="gene ID" value="MhA1_Contig2589.frz3.gene1"/>
</dbReference>
<keyword evidence="5" id="KW-1185">Reference proteome</keyword>
<dbReference type="SUPFAM" id="SSF49562">
    <property type="entry name" value="C2 domain (Calcium/lipid-binding domain, CaLB)"/>
    <property type="match status" value="1"/>
</dbReference>
<feature type="compositionally biased region" description="Low complexity" evidence="2">
    <location>
        <begin position="758"/>
        <end position="767"/>
    </location>
</feature>
<evidence type="ECO:0000256" key="1">
    <source>
        <dbReference type="SAM" id="Coils"/>
    </source>
</evidence>
<dbReference type="InterPro" id="IPR051484">
    <property type="entry name" value="Tensin_PTEN_phosphatase"/>
</dbReference>
<evidence type="ECO:0000313" key="5">
    <source>
        <dbReference type="Proteomes" id="UP000095281"/>
    </source>
</evidence>
<organism evidence="5 6">
    <name type="scientific">Meloidogyne hapla</name>
    <name type="common">Root-knot nematode worm</name>
    <dbReference type="NCBI Taxonomy" id="6305"/>
    <lineage>
        <taxon>Eukaryota</taxon>
        <taxon>Metazoa</taxon>
        <taxon>Ecdysozoa</taxon>
        <taxon>Nematoda</taxon>
        <taxon>Chromadorea</taxon>
        <taxon>Rhabditida</taxon>
        <taxon>Tylenchina</taxon>
        <taxon>Tylenchomorpha</taxon>
        <taxon>Tylenchoidea</taxon>
        <taxon>Meloidogynidae</taxon>
        <taxon>Meloidogyninae</taxon>
        <taxon>Meloidogyne</taxon>
    </lineage>
</organism>
<sequence length="1245" mass="141899">MNENNNINNNKDSNNEDEINIKSNKNYGSSLEFNNLFGDGLQFIKITERIFALLFHSGSDSIYRNNIKTISEHLKKTFLDKYKIFNLSQKRSDLGRSNQQGNVLEFGWPEPLSPPLDRLCSICKQLENHLNSSKENIAIIHCKGGIYRVGIVITAFMNYTNICAGEENLADRFSMKLFTEKYMGINTQPSHKRILKENTLIEMTGNTKQSLRGDVLLKCYQIIDNNEKQLLFQCQFNTCALGIECLNIPKIFFTKMELDSIFIDNKACLELAFEVSREPRRSNTPRRGKSASPRSYHQLSSGGDFSRADSYENFERAEDERSLSLPIGANNQNLINEDNCQKLNNEIKLLINQPILKEISSIKQLNNNLNLQQTADGADSGIGSDSPKVVASQLILPSQNGGQKQQIVEENNEKEQQQQIDQEFNKINNMPPPVPPKSSSIYKHSPLTLNFGKDVDQQLDHQIQHCSPKKQHSEKQIIGGEGEEENDPMRSAFEDSTIGRDHSVLPPGARSSRRLSPHTDGGRTSASSGDERPRRRVIISPMVQPQLVATGRYDPNSRCFSYVPAKSLKEHYKAPKKPSLKRRTSVIEPADLEVSPLEAKMALENFGLQSSSSEAYRKAETPKWEAEIDKLTGGKIEHRPRRASTAGTPVGHIQHDYVRSPSAAQTRSPQNDWNYRQQQPHQWNLPTTKTVNYQKTNGDTNKWTDKSLATQRISRVQMPNRDSFNTMTTSMPSSTIQIPFTEQPMVFEQAKRATPTLLQQKQTTTKTSNSYSPHAGTRRRPIPGVRPSPRRTEMDVLCDPEFYLSYSTPTASSIFNKKYPQKEKNIEEFLSKSVPDKKEFNQMAKNELQRDDVKELLSQHFIGNNNKGTFNPSVRRSQTPQNPLINSKELIKPLQIIDEYRKRNCRSVNSTPLIGNRRLFLYKDEPSTDPECAEDWLYSKLQALKGRREPIVRNKKETEKLLLQELKNKATIKENESTDPLEEYKKEEQRLKNTKSSFMELDGLRKANKYLQNERAKQNFFKQNPSFISSTISKSYPSSNDFFVNQRSLSAAPTIKEINGQFNFDSPIQSIKRGATPTGQIISSKPPTPPLNLKGDRERSKSPHNSKLIFKNSSKKSFEELEEPLQSTFNNNSDVNPNLLALRQSLYAKERPKNGVCGNQQQKQINNEIESSILNKKQFNEDSSNQQQLINNNCLLERSDTPQFPLVSDRETPLPYHPLLYKNDDPNQKLISTKNNINQFIQPNN</sequence>
<dbReference type="AlphaFoldDB" id="A0A1I8BIR6"/>
<feature type="region of interest" description="Disordered" evidence="2">
    <location>
        <begin position="464"/>
        <end position="536"/>
    </location>
</feature>
<feature type="domain" description="C2 tensin-type" evidence="4">
    <location>
        <begin position="148"/>
        <end position="280"/>
    </location>
</feature>
<keyword evidence="1" id="KW-0175">Coiled coil</keyword>
<feature type="region of interest" description="Disordered" evidence="2">
    <location>
        <begin position="758"/>
        <end position="792"/>
    </location>
</feature>
<feature type="region of interest" description="Disordered" evidence="2">
    <location>
        <begin position="1076"/>
        <end position="1113"/>
    </location>
</feature>
<accession>A0A1I8BIR6</accession>
<dbReference type="PROSITE" id="PS51181">
    <property type="entry name" value="PPASE_TENSIN"/>
    <property type="match status" value="1"/>
</dbReference>
<name>A0A1I8BIR6_MELHA</name>
<dbReference type="PANTHER" id="PTHR45734:SF10">
    <property type="entry name" value="BLISTERY, ISOFORM A"/>
    <property type="match status" value="1"/>
</dbReference>
<dbReference type="InterPro" id="IPR035892">
    <property type="entry name" value="C2_domain_sf"/>
</dbReference>
<dbReference type="Gene3D" id="3.90.190.10">
    <property type="entry name" value="Protein tyrosine phosphatase superfamily"/>
    <property type="match status" value="1"/>
</dbReference>
<proteinExistence type="predicted"/>
<feature type="compositionally biased region" description="Low complexity" evidence="2">
    <location>
        <begin position="1"/>
        <end position="12"/>
    </location>
</feature>
<evidence type="ECO:0000313" key="6">
    <source>
        <dbReference type="WBParaSite" id="MhA1_Contig2589.frz3.gene1"/>
    </source>
</evidence>
<evidence type="ECO:0000259" key="4">
    <source>
        <dbReference type="PROSITE" id="PS51182"/>
    </source>
</evidence>
<protein>
    <submittedName>
        <fullName evidence="6">Phosphatase tensin-type domain-containing protein</fullName>
    </submittedName>
</protein>
<dbReference type="PROSITE" id="PS51182">
    <property type="entry name" value="C2_TENSIN"/>
    <property type="match status" value="1"/>
</dbReference>
<dbReference type="Proteomes" id="UP000095281">
    <property type="component" value="Unplaced"/>
</dbReference>
<evidence type="ECO:0000256" key="2">
    <source>
        <dbReference type="SAM" id="MobiDB-lite"/>
    </source>
</evidence>
<reference evidence="6" key="1">
    <citation type="submission" date="2016-11" db="UniProtKB">
        <authorList>
            <consortium name="WormBaseParasite"/>
        </authorList>
    </citation>
    <scope>IDENTIFICATION</scope>
</reference>
<dbReference type="InterPro" id="IPR029021">
    <property type="entry name" value="Prot-tyrosine_phosphatase-like"/>
</dbReference>
<dbReference type="GO" id="GO:0005925">
    <property type="term" value="C:focal adhesion"/>
    <property type="evidence" value="ECO:0007669"/>
    <property type="project" value="TreeGrafter"/>
</dbReference>